<evidence type="ECO:0000313" key="3">
    <source>
        <dbReference type="Proteomes" id="UP000239757"/>
    </source>
</evidence>
<dbReference type="EMBL" id="KZ665336">
    <property type="protein sequence ID" value="PPS00229.1"/>
    <property type="molecule type" value="Genomic_DNA"/>
</dbReference>
<dbReference type="AlphaFoldDB" id="A0A2P5XA64"/>
<dbReference type="Proteomes" id="UP000239757">
    <property type="component" value="Unassembled WGS sequence"/>
</dbReference>
<dbReference type="OrthoDB" id="951214at2759"/>
<sequence length="284" mass="31830">MGNKTECTGFLARATIKPETKAGLDKTESRPPFLLPTPRSHGSQSGGGRVGSRSKCSSPVPPNAPISRQRSCECAVMLRMLRHRIDRPSSHFFSVHSLYISDTQGRTRWEGSSPSLCLADHSDGILHSRPRLTATRGCSCRYGGKGLWARRRLVCQRSTAEKPDTIELTRHTITPEDQQSSPVAFFPDASSDSGSLSQIFQKTKEIARAAGMDDNKKLEKIVDAVKFLSDVEDLAEEARIPYLHEFKAKIENKETWFEIDKEMKRWGAVASETQKRTENRIKRI</sequence>
<evidence type="ECO:0000313" key="2">
    <source>
        <dbReference type="EMBL" id="PPS00229.1"/>
    </source>
</evidence>
<name>A0A2P5XA64_GOSBA</name>
<protein>
    <submittedName>
        <fullName evidence="2">Uncharacterized protein</fullName>
    </submittedName>
</protein>
<reference evidence="2 3" key="1">
    <citation type="submission" date="2015-01" db="EMBL/GenBank/DDBJ databases">
        <title>Genome of allotetraploid Gossypium barbadense reveals genomic plasticity and fiber elongation in cotton evolution.</title>
        <authorList>
            <person name="Chen X."/>
            <person name="Liu X."/>
            <person name="Zhao B."/>
            <person name="Zheng H."/>
            <person name="Hu Y."/>
            <person name="Lu G."/>
            <person name="Yang C."/>
            <person name="Chen J."/>
            <person name="Shan C."/>
            <person name="Zhang L."/>
            <person name="Zhou Y."/>
            <person name="Wang L."/>
            <person name="Guo W."/>
            <person name="Bai Y."/>
            <person name="Ruan J."/>
            <person name="Shangguan X."/>
            <person name="Mao Y."/>
            <person name="Jiang J."/>
            <person name="Zhu Y."/>
            <person name="Lei J."/>
            <person name="Kang H."/>
            <person name="Chen S."/>
            <person name="He X."/>
            <person name="Wang R."/>
            <person name="Wang Y."/>
            <person name="Chen J."/>
            <person name="Wang L."/>
            <person name="Yu S."/>
            <person name="Wang B."/>
            <person name="Wei J."/>
            <person name="Song S."/>
            <person name="Lu X."/>
            <person name="Gao Z."/>
            <person name="Gu W."/>
            <person name="Deng X."/>
            <person name="Ma D."/>
            <person name="Wang S."/>
            <person name="Liang W."/>
            <person name="Fang L."/>
            <person name="Cai C."/>
            <person name="Zhu X."/>
            <person name="Zhou B."/>
            <person name="Zhang Y."/>
            <person name="Chen Z."/>
            <person name="Xu S."/>
            <person name="Zhu R."/>
            <person name="Wang S."/>
            <person name="Zhang T."/>
            <person name="Zhao G."/>
        </authorList>
    </citation>
    <scope>NUCLEOTIDE SEQUENCE [LARGE SCALE GENOMIC DNA]</scope>
    <source>
        <strain evidence="3">cv. Xinhai21</strain>
        <tissue evidence="2">Leaf</tissue>
    </source>
</reference>
<proteinExistence type="predicted"/>
<feature type="compositionally biased region" description="Basic and acidic residues" evidence="1">
    <location>
        <begin position="18"/>
        <end position="29"/>
    </location>
</feature>
<accession>A0A2P5XA64</accession>
<feature type="region of interest" description="Disordered" evidence="1">
    <location>
        <begin position="18"/>
        <end position="66"/>
    </location>
</feature>
<organism evidence="2 3">
    <name type="scientific">Gossypium barbadense</name>
    <name type="common">Sea Island cotton</name>
    <name type="synonym">Hibiscus barbadensis</name>
    <dbReference type="NCBI Taxonomy" id="3634"/>
    <lineage>
        <taxon>Eukaryota</taxon>
        <taxon>Viridiplantae</taxon>
        <taxon>Streptophyta</taxon>
        <taxon>Embryophyta</taxon>
        <taxon>Tracheophyta</taxon>
        <taxon>Spermatophyta</taxon>
        <taxon>Magnoliopsida</taxon>
        <taxon>eudicotyledons</taxon>
        <taxon>Gunneridae</taxon>
        <taxon>Pentapetalae</taxon>
        <taxon>rosids</taxon>
        <taxon>malvids</taxon>
        <taxon>Malvales</taxon>
        <taxon>Malvaceae</taxon>
        <taxon>Malvoideae</taxon>
        <taxon>Gossypium</taxon>
    </lineage>
</organism>
<gene>
    <name evidence="2" type="ORF">GOBAR_AA20432</name>
</gene>
<evidence type="ECO:0000256" key="1">
    <source>
        <dbReference type="SAM" id="MobiDB-lite"/>
    </source>
</evidence>